<sequence>MGWLAWERFRCNTDCQNDPDNCISEELVKTMADILATEGYAQIGYDTVIMDDCWLSHERDADGKLQPDPDRFPSGIKALADYVHNLGLKFGIYEDYGNYTCAGYPGMLGNTEIDANTFAEWTVDYIKVDGCYDDPSNMDVGKRYCDSFSVIMVHITVEVVFALSFSKWKG</sequence>
<keyword evidence="4" id="KW-1015">Disulfide bond</keyword>
<name>A0A5N5TML0_9CRUS</name>
<dbReference type="GO" id="GO:0005737">
    <property type="term" value="C:cytoplasm"/>
    <property type="evidence" value="ECO:0007669"/>
    <property type="project" value="TreeGrafter"/>
</dbReference>
<evidence type="ECO:0000256" key="2">
    <source>
        <dbReference type="ARBA" id="ARBA00022801"/>
    </source>
</evidence>
<dbReference type="Proteomes" id="UP000326759">
    <property type="component" value="Unassembled WGS sequence"/>
</dbReference>
<evidence type="ECO:0000256" key="1">
    <source>
        <dbReference type="ARBA" id="ARBA00009743"/>
    </source>
</evidence>
<dbReference type="PRINTS" id="PR00740">
    <property type="entry name" value="GLHYDRLASE27"/>
</dbReference>
<dbReference type="Pfam" id="PF16499">
    <property type="entry name" value="Melibiase_2"/>
    <property type="match status" value="1"/>
</dbReference>
<accession>A0A5N5TML0</accession>
<comment type="subunit">
    <text evidence="4">Homodimer.</text>
</comment>
<organism evidence="5 6">
    <name type="scientific">Armadillidium nasatum</name>
    <dbReference type="NCBI Taxonomy" id="96803"/>
    <lineage>
        <taxon>Eukaryota</taxon>
        <taxon>Metazoa</taxon>
        <taxon>Ecdysozoa</taxon>
        <taxon>Arthropoda</taxon>
        <taxon>Crustacea</taxon>
        <taxon>Multicrustacea</taxon>
        <taxon>Malacostraca</taxon>
        <taxon>Eumalacostraca</taxon>
        <taxon>Peracarida</taxon>
        <taxon>Isopoda</taxon>
        <taxon>Oniscidea</taxon>
        <taxon>Crinocheta</taxon>
        <taxon>Armadillidiidae</taxon>
        <taxon>Armadillidium</taxon>
    </lineage>
</organism>
<dbReference type="InterPro" id="IPR017853">
    <property type="entry name" value="GH"/>
</dbReference>
<dbReference type="GO" id="GO:0016139">
    <property type="term" value="P:glycoside catabolic process"/>
    <property type="evidence" value="ECO:0007669"/>
    <property type="project" value="TreeGrafter"/>
</dbReference>
<protein>
    <recommendedName>
        <fullName evidence="4">Alpha-galactosidase</fullName>
        <ecNumber evidence="4">3.2.1.-</ecNumber>
    </recommendedName>
</protein>
<dbReference type="EC" id="3.2.1.-" evidence="4"/>
<dbReference type="SUPFAM" id="SSF51445">
    <property type="entry name" value="(Trans)glycosidases"/>
    <property type="match status" value="1"/>
</dbReference>
<dbReference type="EMBL" id="SEYY01000384">
    <property type="protein sequence ID" value="KAB7507379.1"/>
    <property type="molecule type" value="Genomic_DNA"/>
</dbReference>
<keyword evidence="6" id="KW-1185">Reference proteome</keyword>
<evidence type="ECO:0000313" key="5">
    <source>
        <dbReference type="EMBL" id="KAB7507379.1"/>
    </source>
</evidence>
<dbReference type="Gene3D" id="3.20.20.70">
    <property type="entry name" value="Aldolase class I"/>
    <property type="match status" value="1"/>
</dbReference>
<reference evidence="5 6" key="1">
    <citation type="journal article" date="2019" name="PLoS Biol.">
        <title>Sex chromosomes control vertical transmission of feminizing Wolbachia symbionts in an isopod.</title>
        <authorList>
            <person name="Becking T."/>
            <person name="Chebbi M.A."/>
            <person name="Giraud I."/>
            <person name="Moumen B."/>
            <person name="Laverre T."/>
            <person name="Caubet Y."/>
            <person name="Peccoud J."/>
            <person name="Gilbert C."/>
            <person name="Cordaux R."/>
        </authorList>
    </citation>
    <scope>NUCLEOTIDE SEQUENCE [LARGE SCALE GENOMIC DNA]</scope>
    <source>
        <strain evidence="5">ANa2</strain>
        <tissue evidence="5">Whole body excluding digestive tract and cuticle</tissue>
    </source>
</reference>
<dbReference type="PANTHER" id="PTHR11452:SF83">
    <property type="entry name" value="ALPHA-GALACTOSIDASE"/>
    <property type="match status" value="1"/>
</dbReference>
<dbReference type="InterPro" id="IPR002241">
    <property type="entry name" value="Glyco_hydro_27"/>
</dbReference>
<keyword evidence="3 4" id="KW-0326">Glycosidase</keyword>
<dbReference type="CDD" id="cd14792">
    <property type="entry name" value="GH27"/>
    <property type="match status" value="1"/>
</dbReference>
<keyword evidence="2 4" id="KW-0378">Hydrolase</keyword>
<dbReference type="InterPro" id="IPR013785">
    <property type="entry name" value="Aldolase_TIM"/>
</dbReference>
<dbReference type="PROSITE" id="PS00512">
    <property type="entry name" value="ALPHA_GALACTOSIDASE"/>
    <property type="match status" value="1"/>
</dbReference>
<evidence type="ECO:0000256" key="4">
    <source>
        <dbReference type="RuleBase" id="RU361168"/>
    </source>
</evidence>
<proteinExistence type="inferred from homology"/>
<comment type="caution">
    <text evidence="5">The sequence shown here is derived from an EMBL/GenBank/DDBJ whole genome shotgun (WGS) entry which is preliminary data.</text>
</comment>
<dbReference type="AlphaFoldDB" id="A0A5N5TML0"/>
<evidence type="ECO:0000313" key="6">
    <source>
        <dbReference type="Proteomes" id="UP000326759"/>
    </source>
</evidence>
<comment type="similarity">
    <text evidence="1 4">Belongs to the glycosyl hydrolase 27 family.</text>
</comment>
<dbReference type="GO" id="GO:0004557">
    <property type="term" value="F:alpha-galactosidase activity"/>
    <property type="evidence" value="ECO:0007669"/>
    <property type="project" value="TreeGrafter"/>
</dbReference>
<dbReference type="OrthoDB" id="6366864at2759"/>
<gene>
    <name evidence="5" type="primary">AGALB</name>
    <name evidence="5" type="ORF">Anas_02499</name>
</gene>
<evidence type="ECO:0000256" key="3">
    <source>
        <dbReference type="ARBA" id="ARBA00023295"/>
    </source>
</evidence>
<dbReference type="InterPro" id="IPR000111">
    <property type="entry name" value="Glyco_hydro_27/36_CS"/>
</dbReference>
<dbReference type="GO" id="GO:0009311">
    <property type="term" value="P:oligosaccharide metabolic process"/>
    <property type="evidence" value="ECO:0007669"/>
    <property type="project" value="TreeGrafter"/>
</dbReference>
<dbReference type="PANTHER" id="PTHR11452">
    <property type="entry name" value="ALPHA-GALACTOSIDASE/ALPHA-N-ACETYLGALACTOSAMINIDASE"/>
    <property type="match status" value="1"/>
</dbReference>